<reference evidence="2" key="1">
    <citation type="submission" date="2020-08" db="EMBL/GenBank/DDBJ databases">
        <title>Multicomponent nature underlies the extraordinary mechanical properties of spider dragline silk.</title>
        <authorList>
            <person name="Kono N."/>
            <person name="Nakamura H."/>
            <person name="Mori M."/>
            <person name="Yoshida Y."/>
            <person name="Ohtoshi R."/>
            <person name="Malay A.D."/>
            <person name="Moran D.A.P."/>
            <person name="Tomita M."/>
            <person name="Numata K."/>
            <person name="Arakawa K."/>
        </authorList>
    </citation>
    <scope>NUCLEOTIDE SEQUENCE</scope>
</reference>
<sequence length="87" mass="9529">MDCQKSVTSRTAPSQVPCSVYSTNFNASGVETELIGGQSVDLFSFLKKAEVLPVWSSDGRENKASYTRAFNDGPRNFEPQSSDEDDT</sequence>
<gene>
    <name evidence="2" type="ORF">TNCV_25561</name>
</gene>
<evidence type="ECO:0000313" key="2">
    <source>
        <dbReference type="EMBL" id="GFY26359.1"/>
    </source>
</evidence>
<organism evidence="2 3">
    <name type="scientific">Trichonephila clavipes</name>
    <name type="common">Golden silk orbweaver</name>
    <name type="synonym">Nephila clavipes</name>
    <dbReference type="NCBI Taxonomy" id="2585209"/>
    <lineage>
        <taxon>Eukaryota</taxon>
        <taxon>Metazoa</taxon>
        <taxon>Ecdysozoa</taxon>
        <taxon>Arthropoda</taxon>
        <taxon>Chelicerata</taxon>
        <taxon>Arachnida</taxon>
        <taxon>Araneae</taxon>
        <taxon>Araneomorphae</taxon>
        <taxon>Entelegynae</taxon>
        <taxon>Araneoidea</taxon>
        <taxon>Nephilidae</taxon>
        <taxon>Trichonephila</taxon>
    </lineage>
</organism>
<protein>
    <submittedName>
        <fullName evidence="2">Uncharacterized protein</fullName>
    </submittedName>
</protein>
<keyword evidence="3" id="KW-1185">Reference proteome</keyword>
<name>A0A8X7BD78_TRICX</name>
<dbReference type="AlphaFoldDB" id="A0A8X7BD78"/>
<accession>A0A8X7BD78</accession>
<dbReference type="EMBL" id="BMAU01021375">
    <property type="protein sequence ID" value="GFY26359.1"/>
    <property type="molecule type" value="Genomic_DNA"/>
</dbReference>
<evidence type="ECO:0000256" key="1">
    <source>
        <dbReference type="SAM" id="MobiDB-lite"/>
    </source>
</evidence>
<feature type="region of interest" description="Disordered" evidence="1">
    <location>
        <begin position="65"/>
        <end position="87"/>
    </location>
</feature>
<proteinExistence type="predicted"/>
<evidence type="ECO:0000313" key="3">
    <source>
        <dbReference type="Proteomes" id="UP000887159"/>
    </source>
</evidence>
<dbReference type="Proteomes" id="UP000887159">
    <property type="component" value="Unassembled WGS sequence"/>
</dbReference>
<comment type="caution">
    <text evidence="2">The sequence shown here is derived from an EMBL/GenBank/DDBJ whole genome shotgun (WGS) entry which is preliminary data.</text>
</comment>